<keyword evidence="1" id="KW-0175">Coiled coil</keyword>
<evidence type="ECO:0000259" key="3">
    <source>
        <dbReference type="PROSITE" id="PS50086"/>
    </source>
</evidence>
<dbReference type="PANTHER" id="PTHR47219:SF20">
    <property type="entry name" value="TBC1 DOMAIN FAMILY MEMBER 2B"/>
    <property type="match status" value="1"/>
</dbReference>
<dbReference type="PANTHER" id="PTHR47219">
    <property type="entry name" value="RAB GTPASE-ACTIVATING PROTEIN 1-LIKE"/>
    <property type="match status" value="1"/>
</dbReference>
<feature type="coiled-coil region" evidence="1">
    <location>
        <begin position="238"/>
        <end position="333"/>
    </location>
</feature>
<comment type="caution">
    <text evidence="4">The sequence shown here is derived from an EMBL/GenBank/DDBJ whole genome shotgun (WGS) entry which is preliminary data.</text>
</comment>
<organism evidence="4 5">
    <name type="scientific">Coregonus suidteri</name>
    <dbReference type="NCBI Taxonomy" id="861788"/>
    <lineage>
        <taxon>Eukaryota</taxon>
        <taxon>Metazoa</taxon>
        <taxon>Chordata</taxon>
        <taxon>Craniata</taxon>
        <taxon>Vertebrata</taxon>
        <taxon>Euteleostomi</taxon>
        <taxon>Actinopterygii</taxon>
        <taxon>Neopterygii</taxon>
        <taxon>Teleostei</taxon>
        <taxon>Protacanthopterygii</taxon>
        <taxon>Salmoniformes</taxon>
        <taxon>Salmonidae</taxon>
        <taxon>Coregoninae</taxon>
        <taxon>Coregonus</taxon>
    </lineage>
</organism>
<feature type="compositionally biased region" description="Low complexity" evidence="2">
    <location>
        <begin position="183"/>
        <end position="198"/>
    </location>
</feature>
<proteinExistence type="predicted"/>
<dbReference type="GO" id="GO:0005096">
    <property type="term" value="F:GTPase activator activity"/>
    <property type="evidence" value="ECO:0007669"/>
    <property type="project" value="TreeGrafter"/>
</dbReference>
<name>A0AAN8QMV6_9TELE</name>
<feature type="region of interest" description="Disordered" evidence="2">
    <location>
        <begin position="155"/>
        <end position="237"/>
    </location>
</feature>
<dbReference type="GO" id="GO:0031267">
    <property type="term" value="F:small GTPase binding"/>
    <property type="evidence" value="ECO:0007669"/>
    <property type="project" value="TreeGrafter"/>
</dbReference>
<evidence type="ECO:0000256" key="1">
    <source>
        <dbReference type="SAM" id="Coils"/>
    </source>
</evidence>
<dbReference type="PROSITE" id="PS50086">
    <property type="entry name" value="TBC_RABGAP"/>
    <property type="match status" value="1"/>
</dbReference>
<dbReference type="Proteomes" id="UP001356427">
    <property type="component" value="Unassembled WGS sequence"/>
</dbReference>
<evidence type="ECO:0000256" key="2">
    <source>
        <dbReference type="SAM" id="MobiDB-lite"/>
    </source>
</evidence>
<dbReference type="FunFam" id="1.10.472.80:FF:000018">
    <property type="entry name" value="TBC1 domain family member 2B"/>
    <property type="match status" value="1"/>
</dbReference>
<reference evidence="4 5" key="1">
    <citation type="submission" date="2021-04" db="EMBL/GenBank/DDBJ databases">
        <authorList>
            <person name="De Guttry C."/>
            <person name="Zahm M."/>
            <person name="Klopp C."/>
            <person name="Cabau C."/>
            <person name="Louis A."/>
            <person name="Berthelot C."/>
            <person name="Parey E."/>
            <person name="Roest Crollius H."/>
            <person name="Montfort J."/>
            <person name="Robinson-Rechavi M."/>
            <person name="Bucao C."/>
            <person name="Bouchez O."/>
            <person name="Gislard M."/>
            <person name="Lluch J."/>
            <person name="Milhes M."/>
            <person name="Lampietro C."/>
            <person name="Lopez Roques C."/>
            <person name="Donnadieu C."/>
            <person name="Braasch I."/>
            <person name="Desvignes T."/>
            <person name="Postlethwait J."/>
            <person name="Bobe J."/>
            <person name="Wedekind C."/>
            <person name="Guiguen Y."/>
        </authorList>
    </citation>
    <scope>NUCLEOTIDE SEQUENCE [LARGE SCALE GENOMIC DNA]</scope>
    <source>
        <strain evidence="4">Cs_M1</strain>
        <tissue evidence="4">Blood</tissue>
    </source>
</reference>
<evidence type="ECO:0000313" key="4">
    <source>
        <dbReference type="EMBL" id="KAK6309455.1"/>
    </source>
</evidence>
<dbReference type="InterPro" id="IPR000195">
    <property type="entry name" value="Rab-GAP-TBC_dom"/>
</dbReference>
<dbReference type="EMBL" id="JAGTTL010000018">
    <property type="protein sequence ID" value="KAK6309455.1"/>
    <property type="molecule type" value="Genomic_DNA"/>
</dbReference>
<dbReference type="InterPro" id="IPR035969">
    <property type="entry name" value="Rab-GAP_TBC_sf"/>
</dbReference>
<dbReference type="Pfam" id="PF00566">
    <property type="entry name" value="RabGAP-TBC"/>
    <property type="match status" value="1"/>
</dbReference>
<dbReference type="InterPro" id="IPR050302">
    <property type="entry name" value="Rab_GAP_TBC_domain"/>
</dbReference>
<dbReference type="Gene3D" id="1.10.472.80">
    <property type="entry name" value="Ypt/Rab-GAP domain of gyp1p, domain 3"/>
    <property type="match status" value="1"/>
</dbReference>
<keyword evidence="5" id="KW-1185">Reference proteome</keyword>
<feature type="domain" description="Rab-GAP TBC" evidence="3">
    <location>
        <begin position="223"/>
        <end position="393"/>
    </location>
</feature>
<feature type="compositionally biased region" description="Low complexity" evidence="2">
    <location>
        <begin position="210"/>
        <end position="225"/>
    </location>
</feature>
<gene>
    <name evidence="4" type="ORF">J4Q44_G00209180</name>
</gene>
<evidence type="ECO:0000313" key="5">
    <source>
        <dbReference type="Proteomes" id="UP001356427"/>
    </source>
</evidence>
<dbReference type="SMART" id="SM00164">
    <property type="entry name" value="TBC"/>
    <property type="match status" value="1"/>
</dbReference>
<sequence length="438" mass="50471">MKTKELSKQAPNRQVMQYWLQQLQQKRWEFSNTRGSGQRDSWSSPTPYTGLVAKDTGVFVFEKPSHSDSMEKVRSDFAMETDTDGLVGVQSARGPHHHPNPLNFSSKLGHWSTELRNSMSGLRVGRGGGENRRSVFYTGTSCSAEEWEMLDAPSTKDINQDHKPPPTQPQPQPQTDTHRHSTGSPFSFDFGRSSSSWSRPKRTTLRDMMGSGRLGRSSESPSPSSHATSPVEWNGNRTNELQLRLQSQEQELTRLHEENNNLTEELASQKELVRLLQQTLRSTQREIRPAPPAPMEALLLERDGQVQALCGQMERLALEKESLQRELKGLKVKVDQRVFKDLLSEKLPRLHAHFDLYKVDSSLITFNWFLVLFVDSVNSDLLFKIWDAFLYEGPKIIFRFALALFKYKEEEFLKLQDSMAIFKYLRYFTRTILDWSLW</sequence>
<accession>A0AAN8QMV6</accession>
<protein>
    <recommendedName>
        <fullName evidence="3">Rab-GAP TBC domain-containing protein</fullName>
    </recommendedName>
</protein>
<dbReference type="AlphaFoldDB" id="A0AAN8QMV6"/>
<dbReference type="SUPFAM" id="SSF47923">
    <property type="entry name" value="Ypt/Rab-GAP domain of gyp1p"/>
    <property type="match status" value="1"/>
</dbReference>